<dbReference type="EMBL" id="SHKW01000001">
    <property type="protein sequence ID" value="RZU40930.1"/>
    <property type="molecule type" value="Genomic_DNA"/>
</dbReference>
<reference evidence="6 7" key="1">
    <citation type="submission" date="2019-02" db="EMBL/GenBank/DDBJ databases">
        <title>Genomic Encyclopedia of Archaeal and Bacterial Type Strains, Phase II (KMG-II): from individual species to whole genera.</title>
        <authorList>
            <person name="Goeker M."/>
        </authorList>
    </citation>
    <scope>NUCLEOTIDE SEQUENCE [LARGE SCALE GENOMIC DNA]</scope>
    <source>
        <strain evidence="6 7">DSM 18101</strain>
    </source>
</reference>
<dbReference type="InterPro" id="IPR036942">
    <property type="entry name" value="Beta-barrel_TonB_sf"/>
</dbReference>
<keyword evidence="7" id="KW-1185">Reference proteome</keyword>
<keyword evidence="2" id="KW-0472">Membrane</keyword>
<dbReference type="AlphaFoldDB" id="A0A4Q7YTP5"/>
<dbReference type="Proteomes" id="UP000292958">
    <property type="component" value="Unassembled WGS sequence"/>
</dbReference>
<evidence type="ECO:0000313" key="6">
    <source>
        <dbReference type="EMBL" id="RZU40930.1"/>
    </source>
</evidence>
<dbReference type="Gene3D" id="2.40.170.20">
    <property type="entry name" value="TonB-dependent receptor, beta-barrel domain"/>
    <property type="match status" value="1"/>
</dbReference>
<dbReference type="GO" id="GO:0030246">
    <property type="term" value="F:carbohydrate binding"/>
    <property type="evidence" value="ECO:0007669"/>
    <property type="project" value="InterPro"/>
</dbReference>
<dbReference type="OrthoDB" id="100029at2"/>
<dbReference type="InterPro" id="IPR013784">
    <property type="entry name" value="Carb-bd-like_fold"/>
</dbReference>
<evidence type="ECO:0000256" key="2">
    <source>
        <dbReference type="ARBA" id="ARBA00023136"/>
    </source>
</evidence>
<dbReference type="Gene3D" id="2.60.40.1120">
    <property type="entry name" value="Carboxypeptidase-like, regulatory domain"/>
    <property type="match status" value="1"/>
</dbReference>
<feature type="signal peptide" evidence="4">
    <location>
        <begin position="1"/>
        <end position="26"/>
    </location>
</feature>
<keyword evidence="6" id="KW-0675">Receptor</keyword>
<dbReference type="GO" id="GO:0009279">
    <property type="term" value="C:cell outer membrane"/>
    <property type="evidence" value="ECO:0007669"/>
    <property type="project" value="UniProtKB-SubCell"/>
</dbReference>
<keyword evidence="3" id="KW-0998">Cell outer membrane</keyword>
<evidence type="ECO:0000256" key="4">
    <source>
        <dbReference type="SAM" id="SignalP"/>
    </source>
</evidence>
<dbReference type="Pfam" id="PF07715">
    <property type="entry name" value="Plug"/>
    <property type="match status" value="1"/>
</dbReference>
<keyword evidence="4" id="KW-0732">Signal</keyword>
<dbReference type="InterPro" id="IPR037066">
    <property type="entry name" value="Plug_dom_sf"/>
</dbReference>
<evidence type="ECO:0000256" key="3">
    <source>
        <dbReference type="ARBA" id="ARBA00023237"/>
    </source>
</evidence>
<feature type="domain" description="TonB-dependent receptor plug" evidence="5">
    <location>
        <begin position="140"/>
        <end position="228"/>
    </location>
</feature>
<dbReference type="Pfam" id="PF13620">
    <property type="entry name" value="CarboxypepD_reg"/>
    <property type="match status" value="1"/>
</dbReference>
<sequence>MRRSLPWIFSISLFVFFAALLPYAHAYQSNSGTVSGAVTDPTGAVVPGAKVEITNHVSGYTRTATSDASGQFRFYNVPFNPYRINVTAEGFGPASKSIDISAIVPIVVPVKLAVAGSSSTMTVESGSDLIENDSTFHTDVDRSTIDHMPVESQSSSLSSIVTLSSPGVAADSNGLFHGLGDHAENSFSIDGQPITDQQSKVFSNQVPSDAIQSLEVIGGAPPAEYGDKTSLVIVATTRSGQGVTTPHGSIAFDYGTFGTTSLDANLAYGGQRWGNFVAVSGLNTGRFLDGPEFQTLHDKGNQQNVFDRVDYQFNDTDSLHTNLQYTRSWFQTPNAFDTMNVLDQFGNSVGPTDQRSKIETYNIAPTWTHIINPNTVANLGVYIRRDGYNYIPSNNPLADLGPIQQETVQQYRTLTNTGAHADLTWTKGMHNVKAGILYQQTFLRENLHTGLVDPALNAPCVDADGTPANGFNDPAQCAGAGLAANGAFNPVLLPYDLTRGGTNYFWHGQTDVKQLALYAQDQITKGNWLLNLGIRGDLYNGLAIQRMIEPRVGISYNIKKTNTVLRVSYARVQETPFNENLVLSTNGCYDPVIQGIFETLGACTPAPFNPGMRNEFHAGFQQAFSKHLVVSAEYIWKYTHNAYDFSVFGATPITFPIEWKNSKIPGFALRANVPETHGISAFVVMSSVAARFFNPQVGGVGATPGTPGSNYPFRIDHDERFNETAHLQYTLPFRKSTWFGFNWRYDSGLVAGATPCYNVTDPNSGCAGFSFDNNGTPLTINGQPAINLSSLTADQQFQAGLACGGVKATPTTALPGLCLASQLTSSLLSIPAPGTENDDHNPPRVQPRSLFDIALGEDNLFHGDKRKVGLRVTAVNVTNKYALYNFLSTFSGTHYVTPRAITGEISYSF</sequence>
<organism evidence="6 7">
    <name type="scientific">Edaphobacter modestus</name>
    <dbReference type="NCBI Taxonomy" id="388466"/>
    <lineage>
        <taxon>Bacteria</taxon>
        <taxon>Pseudomonadati</taxon>
        <taxon>Acidobacteriota</taxon>
        <taxon>Terriglobia</taxon>
        <taxon>Terriglobales</taxon>
        <taxon>Acidobacteriaceae</taxon>
        <taxon>Edaphobacter</taxon>
    </lineage>
</organism>
<dbReference type="RefSeq" id="WP_130418929.1">
    <property type="nucleotide sequence ID" value="NZ_SHKW01000001.1"/>
</dbReference>
<gene>
    <name evidence="6" type="ORF">BDD14_2419</name>
</gene>
<comment type="subcellular location">
    <subcellularLocation>
        <location evidence="1">Cell outer membrane</location>
    </subcellularLocation>
</comment>
<dbReference type="SUPFAM" id="SSF56935">
    <property type="entry name" value="Porins"/>
    <property type="match status" value="1"/>
</dbReference>
<dbReference type="InterPro" id="IPR012910">
    <property type="entry name" value="Plug_dom"/>
</dbReference>
<comment type="caution">
    <text evidence="6">The sequence shown here is derived from an EMBL/GenBank/DDBJ whole genome shotgun (WGS) entry which is preliminary data.</text>
</comment>
<name>A0A4Q7YTP5_9BACT</name>
<feature type="chain" id="PRO_5020882371" evidence="4">
    <location>
        <begin position="27"/>
        <end position="909"/>
    </location>
</feature>
<dbReference type="Gene3D" id="2.170.130.10">
    <property type="entry name" value="TonB-dependent receptor, plug domain"/>
    <property type="match status" value="1"/>
</dbReference>
<evidence type="ECO:0000259" key="5">
    <source>
        <dbReference type="Pfam" id="PF07715"/>
    </source>
</evidence>
<accession>A0A4Q7YTP5</accession>
<dbReference type="SUPFAM" id="SSF49452">
    <property type="entry name" value="Starch-binding domain-like"/>
    <property type="match status" value="1"/>
</dbReference>
<protein>
    <submittedName>
        <fullName evidence="6">Outer membrane receptor protein involved in Fe transport</fullName>
    </submittedName>
</protein>
<evidence type="ECO:0000256" key="1">
    <source>
        <dbReference type="ARBA" id="ARBA00004442"/>
    </source>
</evidence>
<proteinExistence type="predicted"/>
<evidence type="ECO:0000313" key="7">
    <source>
        <dbReference type="Proteomes" id="UP000292958"/>
    </source>
</evidence>